<gene>
    <name evidence="2" type="ORF">CXG81DRAFT_20087</name>
</gene>
<evidence type="ECO:0000313" key="3">
    <source>
        <dbReference type="Proteomes" id="UP000274922"/>
    </source>
</evidence>
<evidence type="ECO:0000313" key="2">
    <source>
        <dbReference type="EMBL" id="RKO99875.1"/>
    </source>
</evidence>
<evidence type="ECO:0000256" key="1">
    <source>
        <dbReference type="SAM" id="MobiDB-lite"/>
    </source>
</evidence>
<dbReference type="Proteomes" id="UP000274922">
    <property type="component" value="Unassembled WGS sequence"/>
</dbReference>
<feature type="compositionally biased region" description="Low complexity" evidence="1">
    <location>
        <begin position="582"/>
        <end position="595"/>
    </location>
</feature>
<feature type="region of interest" description="Disordered" evidence="1">
    <location>
        <begin position="366"/>
        <end position="421"/>
    </location>
</feature>
<dbReference type="EMBL" id="ML014250">
    <property type="protein sequence ID" value="RKO99875.1"/>
    <property type="molecule type" value="Genomic_DNA"/>
</dbReference>
<feature type="compositionally biased region" description="Low complexity" evidence="1">
    <location>
        <begin position="43"/>
        <end position="64"/>
    </location>
</feature>
<protein>
    <submittedName>
        <fullName evidence="2">Uncharacterized protein</fullName>
    </submittedName>
</protein>
<feature type="region of interest" description="Disordered" evidence="1">
    <location>
        <begin position="519"/>
        <end position="539"/>
    </location>
</feature>
<feature type="region of interest" description="Disordered" evidence="1">
    <location>
        <begin position="1"/>
        <end position="80"/>
    </location>
</feature>
<organism evidence="2 3">
    <name type="scientific">Caulochytrium protostelioides</name>
    <dbReference type="NCBI Taxonomy" id="1555241"/>
    <lineage>
        <taxon>Eukaryota</taxon>
        <taxon>Fungi</taxon>
        <taxon>Fungi incertae sedis</taxon>
        <taxon>Chytridiomycota</taxon>
        <taxon>Chytridiomycota incertae sedis</taxon>
        <taxon>Chytridiomycetes</taxon>
        <taxon>Caulochytriales</taxon>
        <taxon>Caulochytriaceae</taxon>
        <taxon>Caulochytrium</taxon>
    </lineage>
</organism>
<feature type="region of interest" description="Disordered" evidence="1">
    <location>
        <begin position="884"/>
        <end position="1069"/>
    </location>
</feature>
<feature type="compositionally biased region" description="Polar residues" evidence="1">
    <location>
        <begin position="946"/>
        <end position="957"/>
    </location>
</feature>
<feature type="compositionally biased region" description="Acidic residues" evidence="1">
    <location>
        <begin position="292"/>
        <end position="303"/>
    </location>
</feature>
<feature type="compositionally biased region" description="Basic and acidic residues" evidence="1">
    <location>
        <begin position="1036"/>
        <end position="1047"/>
    </location>
</feature>
<feature type="compositionally biased region" description="Low complexity" evidence="1">
    <location>
        <begin position="963"/>
        <end position="982"/>
    </location>
</feature>
<feature type="compositionally biased region" description="Polar residues" evidence="1">
    <location>
        <begin position="1"/>
        <end position="18"/>
    </location>
</feature>
<feature type="compositionally biased region" description="Low complexity" evidence="1">
    <location>
        <begin position="366"/>
        <end position="403"/>
    </location>
</feature>
<feature type="compositionally biased region" description="Acidic residues" evidence="1">
    <location>
        <begin position="1011"/>
        <end position="1035"/>
    </location>
</feature>
<feature type="region of interest" description="Disordered" evidence="1">
    <location>
        <begin position="557"/>
        <end position="615"/>
    </location>
</feature>
<reference evidence="3" key="1">
    <citation type="journal article" date="2018" name="Nat. Microbiol.">
        <title>Leveraging single-cell genomics to expand the fungal tree of life.</title>
        <authorList>
            <person name="Ahrendt S.R."/>
            <person name="Quandt C.A."/>
            <person name="Ciobanu D."/>
            <person name="Clum A."/>
            <person name="Salamov A."/>
            <person name="Andreopoulos B."/>
            <person name="Cheng J.F."/>
            <person name="Woyke T."/>
            <person name="Pelin A."/>
            <person name="Henrissat B."/>
            <person name="Reynolds N.K."/>
            <person name="Benny G.L."/>
            <person name="Smith M.E."/>
            <person name="James T.Y."/>
            <person name="Grigoriev I.V."/>
        </authorList>
    </citation>
    <scope>NUCLEOTIDE SEQUENCE [LARGE SCALE GENOMIC DNA]</scope>
    <source>
        <strain evidence="3">ATCC 52028</strain>
    </source>
</reference>
<feature type="compositionally biased region" description="Polar residues" evidence="1">
    <location>
        <begin position="901"/>
        <end position="912"/>
    </location>
</feature>
<dbReference type="AlphaFoldDB" id="A0A4P9X483"/>
<feature type="compositionally biased region" description="Gly residues" evidence="1">
    <location>
        <begin position="886"/>
        <end position="900"/>
    </location>
</feature>
<keyword evidence="3" id="KW-1185">Reference proteome</keyword>
<name>A0A4P9X483_9FUNG</name>
<accession>A0A4P9X483</accession>
<sequence>MATQSSPAPQARRSTGGPSSKFKSDPADPRPSAPRHRRFLGLAASAAAAASPPSPSPSAVCAAARDVPRSRPSSPLPPPPTWIAHHAQLWAHRHCHDVGPDYHHYVQRVSSDAETWRRLVPGDGRGGVAGLEAPQDPLQRVSDRMRRQQQRAAALIQQKADALPLDLSRHTPQQRRAIARAMQYDAHRRAETLGLSPHAAPGALALVFKGASESRLGSQSSLSSGMLSDSEALASMLSFPMASEADLAAATARPDLATSQSAAGDVAVRTAAQPGRRSHPHDGHDGLSDASASEDDDSDADDTEAIRRRASRESALQRYPLDMSEEAVMEELLRSESALNAAPAGGSLAARYRRFLPQPSARAARCPAASTAPASASTSTAAPSPRDVTSASSSASSASSAASPLAPATPVGASMPTPASTSLATPAAATLAATGAAAPSAGPATPAVATALRSADRTRIGGAVDPMADALHTYEAILAPLDLWGDLPSDPRTSSMLAQAYAVMENSAQQCLAMFGPLGATGEAPPEPAPTRSDAQAAAAAAAADASVLTTPTAEINESQVQLASRQSTPGPPLMVATKGLASATSPASPSHPKPGSLTTTTGPLAAKAAGSSADERAVQVEKLLGDFVRNMNGQGITEPRKPRYLDVPVPPKLLCDLNAGRAGHGPPTAVAAPDRERSMGTLVAALSGDSLRHALASTTLTDVPSKASIPVAVAAATIPGLKARGGAGGGHGHGHGHDHGSVIGPRPSATFAWANQHVKTVGTQRAPGHRTNYGAWYLKPDEWSQYYAERQQTQQQVPALALSAMQAIVARGAPASASASRRAADAVTAAPSARTPVLMPSAALGAHNDRRRRIEDHISAVRQQQQQDDAAIAQGRIPTTLLFGESGGGVGGVGGGGDTGTNKLTSAQPTSAHPYGSAGREGTHASMPMSGSLLHSRRASLRYGSASTSGRRSVTASRRDSMLPPGSGAGLSSLASRRASMTPKQRRRTSVGAESRGAARPASHGLVHDWDDDDDRDDDIDEEDENEVEEDRDEEKDPMGMDRDDPSPASTDYVPTARSSLAGRRLVS</sequence>
<feature type="compositionally biased region" description="Polar residues" evidence="1">
    <location>
        <begin position="557"/>
        <end position="569"/>
    </location>
</feature>
<proteinExistence type="predicted"/>
<feature type="region of interest" description="Disordered" evidence="1">
    <location>
        <begin position="257"/>
        <end position="304"/>
    </location>
</feature>